<protein>
    <recommendedName>
        <fullName evidence="4">Transketolase-like pyrimidine-binding domain-containing protein</fullName>
    </recommendedName>
</protein>
<dbReference type="InterPro" id="IPR051157">
    <property type="entry name" value="PDH/Transketolase"/>
</dbReference>
<name>A0A383DUS2_9ZZZZ</name>
<dbReference type="PANTHER" id="PTHR43825">
    <property type="entry name" value="PYRUVATE DEHYDROGENASE E1 COMPONENT"/>
    <property type="match status" value="1"/>
</dbReference>
<dbReference type="SMART" id="SM00861">
    <property type="entry name" value="Transket_pyr"/>
    <property type="match status" value="1"/>
</dbReference>
<dbReference type="PANTHER" id="PTHR43825:SF1">
    <property type="entry name" value="TRANSKETOLASE-LIKE PYRIMIDINE-BINDING DOMAIN-CONTAINING PROTEIN"/>
    <property type="match status" value="1"/>
</dbReference>
<proteinExistence type="inferred from homology"/>
<reference evidence="5" key="1">
    <citation type="submission" date="2018-05" db="EMBL/GenBank/DDBJ databases">
        <authorList>
            <person name="Lanie J.A."/>
            <person name="Ng W.-L."/>
            <person name="Kazmierczak K.M."/>
            <person name="Andrzejewski T.M."/>
            <person name="Davidsen T.M."/>
            <person name="Wayne K.J."/>
            <person name="Tettelin H."/>
            <person name="Glass J.I."/>
            <person name="Rusch D."/>
            <person name="Podicherti R."/>
            <person name="Tsui H.-C.T."/>
            <person name="Winkler M.E."/>
        </authorList>
    </citation>
    <scope>NUCLEOTIDE SEQUENCE</scope>
</reference>
<organism evidence="5">
    <name type="scientific">marine metagenome</name>
    <dbReference type="NCBI Taxonomy" id="408172"/>
    <lineage>
        <taxon>unclassified sequences</taxon>
        <taxon>metagenomes</taxon>
        <taxon>ecological metagenomes</taxon>
    </lineage>
</organism>
<comment type="cofactor">
    <cofactor evidence="1">
        <name>thiamine diphosphate</name>
        <dbReference type="ChEBI" id="CHEBI:58937"/>
    </cofactor>
</comment>
<sequence length="202" mass="20997">MTSDTTTAEIPPDAVEGSGNQSRLAFGLAVTAMASHNDSVVAISADTLDLIGLRGFHDRFPSRLIEIGIAEQNAMGVASGLATVGLRPFVCGYAPFITARSMEQLRNDIAYANQRVVIGAAASGVSLGVAGGTHHALEDLALMRALPNMTVIAPADAYQAWQATTATDELSGPVYIRLGGRIEEPPVAGKTGAFQVGEAQFL</sequence>
<accession>A0A383DUS2</accession>
<evidence type="ECO:0000256" key="3">
    <source>
        <dbReference type="ARBA" id="ARBA00023052"/>
    </source>
</evidence>
<evidence type="ECO:0000259" key="4">
    <source>
        <dbReference type="SMART" id="SM00861"/>
    </source>
</evidence>
<dbReference type="Gene3D" id="3.40.50.970">
    <property type="match status" value="1"/>
</dbReference>
<keyword evidence="3" id="KW-0786">Thiamine pyrophosphate</keyword>
<gene>
    <name evidence="5" type="ORF">METZ01_LOCUS500903</name>
</gene>
<dbReference type="CDD" id="cd07033">
    <property type="entry name" value="TPP_PYR_DXS_TK_like"/>
    <property type="match status" value="1"/>
</dbReference>
<dbReference type="Pfam" id="PF02779">
    <property type="entry name" value="Transket_pyr"/>
    <property type="match status" value="1"/>
</dbReference>
<dbReference type="EMBL" id="UINC01220227">
    <property type="protein sequence ID" value="SVE48049.1"/>
    <property type="molecule type" value="Genomic_DNA"/>
</dbReference>
<dbReference type="FunFam" id="3.40.50.970:FF:000129">
    <property type="entry name" value="Transketolase"/>
    <property type="match status" value="1"/>
</dbReference>
<dbReference type="AlphaFoldDB" id="A0A383DUS2"/>
<evidence type="ECO:0000256" key="2">
    <source>
        <dbReference type="ARBA" id="ARBA00007131"/>
    </source>
</evidence>
<dbReference type="InterPro" id="IPR029061">
    <property type="entry name" value="THDP-binding"/>
</dbReference>
<dbReference type="SUPFAM" id="SSF52518">
    <property type="entry name" value="Thiamin diphosphate-binding fold (THDP-binding)"/>
    <property type="match status" value="1"/>
</dbReference>
<feature type="domain" description="Transketolase-like pyrimidine-binding" evidence="4">
    <location>
        <begin position="20"/>
        <end position="185"/>
    </location>
</feature>
<comment type="similarity">
    <text evidence="2">Belongs to the transketolase family.</text>
</comment>
<feature type="non-terminal residue" evidence="5">
    <location>
        <position position="202"/>
    </location>
</feature>
<dbReference type="InterPro" id="IPR005475">
    <property type="entry name" value="Transketolase-like_Pyr-bd"/>
</dbReference>
<evidence type="ECO:0000256" key="1">
    <source>
        <dbReference type="ARBA" id="ARBA00001964"/>
    </source>
</evidence>
<evidence type="ECO:0000313" key="5">
    <source>
        <dbReference type="EMBL" id="SVE48049.1"/>
    </source>
</evidence>